<evidence type="ECO:0000259" key="1">
    <source>
        <dbReference type="PROSITE" id="PS50994"/>
    </source>
</evidence>
<sequence>MKADLGELDLLRELATRLGAAPHGGRTALVDKAARTLCCSRQEVYRRLKDVGFDSGRKKRADRGSSMVTKEVAMQAAALVQGARRKTGKKTMPLTETLEILRENGRGSVDAETGEVRLPDSAATLSRAMRRHGCHPAMLQQGKPHTHMQSLHPNHVWQVDASMCVIFYLPKQGLQIMPEGVFYKNKPLNIERVSQERVWRYVVTDHYSGTLYVRYVQTAGETSENLAETFLQAIQKREQNDPMHGVPNNLMMDLGSANTSHLFLNLLKNLGVTPLVHTPGNSRAKGQVEQAQQLVETQFEGRLSFMRIETVEQLQAAADRWRCHYNAWAVHSRTKQTRNALWLTITEDQLRIAPSMELCRELVTTRPVDATVRADMSITHSVKGFGRKTYDLRYLAGLVPGMKVSVVVNPYKAPAVDVAVKDERGDETIWTVEPVQMTEAGFRADAAVWGQEHKALPDTVADKRTKEIEAAGVVAGRKTGVAPYGLDIEADITAAPAPAYIPRRGRDLGLDASRREIPPLSHVEAAKQLKARLGQEWTAERYAWLVQRYPDGVPAEQVDDIATRLAAPETPVGAVLKLVAGGTAC</sequence>
<dbReference type="AlphaFoldDB" id="A0A239BDR9"/>
<dbReference type="SUPFAM" id="SSF53098">
    <property type="entry name" value="Ribonuclease H-like"/>
    <property type="match status" value="1"/>
</dbReference>
<organism evidence="2 3">
    <name type="scientific">Humidesulfovibrio mexicanus</name>
    <dbReference type="NCBI Taxonomy" id="147047"/>
    <lineage>
        <taxon>Bacteria</taxon>
        <taxon>Pseudomonadati</taxon>
        <taxon>Thermodesulfobacteriota</taxon>
        <taxon>Desulfovibrionia</taxon>
        <taxon>Desulfovibrionales</taxon>
        <taxon>Desulfovibrionaceae</taxon>
        <taxon>Humidesulfovibrio</taxon>
    </lineage>
</organism>
<dbReference type="Proteomes" id="UP000198324">
    <property type="component" value="Unassembled WGS sequence"/>
</dbReference>
<proteinExistence type="predicted"/>
<feature type="domain" description="Integrase catalytic" evidence="1">
    <location>
        <begin position="149"/>
        <end position="346"/>
    </location>
</feature>
<dbReference type="InterPro" id="IPR012337">
    <property type="entry name" value="RNaseH-like_sf"/>
</dbReference>
<evidence type="ECO:0000313" key="3">
    <source>
        <dbReference type="Proteomes" id="UP000198324"/>
    </source>
</evidence>
<reference evidence="2 3" key="1">
    <citation type="submission" date="2017-06" db="EMBL/GenBank/DDBJ databases">
        <authorList>
            <person name="Kim H.J."/>
            <person name="Triplett B.A."/>
        </authorList>
    </citation>
    <scope>NUCLEOTIDE SEQUENCE [LARGE SCALE GENOMIC DNA]</scope>
    <source>
        <strain evidence="2 3">DSM 13116</strain>
    </source>
</reference>
<dbReference type="GO" id="GO:0003676">
    <property type="term" value="F:nucleic acid binding"/>
    <property type="evidence" value="ECO:0007669"/>
    <property type="project" value="InterPro"/>
</dbReference>
<name>A0A239BDR9_9BACT</name>
<dbReference type="Gene3D" id="3.30.420.10">
    <property type="entry name" value="Ribonuclease H-like superfamily/Ribonuclease H"/>
    <property type="match status" value="1"/>
</dbReference>
<accession>A0A239BDR9</accession>
<dbReference type="RefSeq" id="WP_089274721.1">
    <property type="nucleotide sequence ID" value="NZ_FZOC01000005.1"/>
</dbReference>
<dbReference type="PANTHER" id="PTHR35004:SF7">
    <property type="entry name" value="INTEGRASE PROTEIN"/>
    <property type="match status" value="1"/>
</dbReference>
<gene>
    <name evidence="2" type="ORF">SAMN04488503_2505</name>
</gene>
<dbReference type="OrthoDB" id="371334at2"/>
<protein>
    <submittedName>
        <fullName evidence="2">Integrase core domain-containing protein</fullName>
    </submittedName>
</protein>
<dbReference type="PROSITE" id="PS50994">
    <property type="entry name" value="INTEGRASE"/>
    <property type="match status" value="1"/>
</dbReference>
<dbReference type="Pfam" id="PF00665">
    <property type="entry name" value="rve"/>
    <property type="match status" value="1"/>
</dbReference>
<dbReference type="InterPro" id="IPR001584">
    <property type="entry name" value="Integrase_cat-core"/>
</dbReference>
<dbReference type="InterPro" id="IPR036397">
    <property type="entry name" value="RNaseH_sf"/>
</dbReference>
<dbReference type="PANTHER" id="PTHR35004">
    <property type="entry name" value="TRANSPOSASE RV3428C-RELATED"/>
    <property type="match status" value="1"/>
</dbReference>
<keyword evidence="3" id="KW-1185">Reference proteome</keyword>
<dbReference type="EMBL" id="FZOC01000005">
    <property type="protein sequence ID" value="SNS06080.1"/>
    <property type="molecule type" value="Genomic_DNA"/>
</dbReference>
<dbReference type="GO" id="GO:0015074">
    <property type="term" value="P:DNA integration"/>
    <property type="evidence" value="ECO:0007669"/>
    <property type="project" value="InterPro"/>
</dbReference>
<evidence type="ECO:0000313" key="2">
    <source>
        <dbReference type="EMBL" id="SNS06080.1"/>
    </source>
</evidence>